<keyword evidence="2" id="KW-0808">Transferase</keyword>
<dbReference type="AlphaFoldDB" id="A0A2V1E145"/>
<evidence type="ECO:0000313" key="5">
    <source>
        <dbReference type="EMBL" id="PVI04278.1"/>
    </source>
</evidence>
<evidence type="ECO:0000256" key="2">
    <source>
        <dbReference type="ARBA" id="ARBA00022679"/>
    </source>
</evidence>
<dbReference type="CDD" id="cd18091">
    <property type="entry name" value="SpoU-like_TRM3-like"/>
    <property type="match status" value="1"/>
</dbReference>
<dbReference type="GO" id="GO:0003723">
    <property type="term" value="F:RNA binding"/>
    <property type="evidence" value="ECO:0007669"/>
    <property type="project" value="InterPro"/>
</dbReference>
<dbReference type="InterPro" id="IPR045330">
    <property type="entry name" value="TRM3/TARBP1"/>
</dbReference>
<dbReference type="GO" id="GO:0016423">
    <property type="term" value="F:tRNA (guanine) methyltransferase activity"/>
    <property type="evidence" value="ECO:0007669"/>
    <property type="project" value="InterPro"/>
</dbReference>
<protein>
    <recommendedName>
        <fullName evidence="4">tRNA/rRNA methyltransferase SpoU type domain-containing protein</fullName>
    </recommendedName>
</protein>
<dbReference type="InterPro" id="IPR029026">
    <property type="entry name" value="tRNA_m1G_MTases_N"/>
</dbReference>
<dbReference type="STRING" id="97972.A0A2V1E145"/>
<feature type="domain" description="tRNA/rRNA methyltransferase SpoU type" evidence="4">
    <location>
        <begin position="1070"/>
        <end position="1228"/>
    </location>
</feature>
<feature type="region of interest" description="Disordered" evidence="3">
    <location>
        <begin position="1007"/>
        <end position="1036"/>
    </location>
</feature>
<keyword evidence="6" id="KW-1185">Reference proteome</keyword>
<evidence type="ECO:0000256" key="1">
    <source>
        <dbReference type="ARBA" id="ARBA00022603"/>
    </source>
</evidence>
<dbReference type="Proteomes" id="UP000244855">
    <property type="component" value="Unassembled WGS sequence"/>
</dbReference>
<dbReference type="InterPro" id="IPR044748">
    <property type="entry name" value="Trm3/TARBP1_C"/>
</dbReference>
<dbReference type="EMBL" id="KZ805323">
    <property type="protein sequence ID" value="PVI04278.1"/>
    <property type="molecule type" value="Genomic_DNA"/>
</dbReference>
<dbReference type="PANTHER" id="PTHR12029:SF11">
    <property type="entry name" value="METHYLTRANSFERASE TARBP1-RELATED"/>
    <property type="match status" value="1"/>
</dbReference>
<name>A0A2V1E145_9PLEO</name>
<dbReference type="InterPro" id="IPR029028">
    <property type="entry name" value="Alpha/beta_knot_MTases"/>
</dbReference>
<dbReference type="InterPro" id="IPR001537">
    <property type="entry name" value="SpoU_MeTrfase"/>
</dbReference>
<sequence length="1238" mass="140275">MDIEAILQFSNEETRRVAFDHYFKTLEAAPSDQIHLDALRLCVRLLSSRENTSPYEQIETFFLSRIPRKLEDVECHYLLAEICLSNPELAHRVFSSILKYIAANISPIEQHSSSGSDFLDETNLHNIVAYLHFLKTSFWLPSDQLHYITPELLKILVACIGIDNLDEAAQDTLSAFLHLLAKPSVYIINQEKVIDNSLFVRYQELPIEYFINTGGKSFRLWFQWVTHATANNIQLEAIQLPFYWSTLRTGLLTGFAEQRRYCLGIMHQSIILSDVDIDTPHMNLEVRNKTAISAQYDKFSTLYETVVLDRYANQVQACLPEMTKLFGPQSMIAPSWTTALLSAALSSKVQDGIRKLIGNWYLGYINNDSNSVVADTDFFVEGFLPWATQGNLFTTSLTSSRVTTQCSHGTSLSNALTKLVLAVPQDSDLLSSILLYILDTGGKIFPPAVLYLIEGILNGLAMRPMILNVANANLILRLSRLPSLPEVTSDLLTVYCDQLGNYVDPELLHSQSVPSYDFLRSRIAGLKIDAPMVRNDNINESVDLPQPGPELSLPAFLDRLNASNHKMIQYEAFEPACKELVAILDQGSSDLVLTEHVVEALDALWEEADRLEYPRSTVVHMPPLFFHPTCIKLCVKSYLDTEHPSPLVVLLSKVLNYMQRFTEGRSYLLDTLGTSIRKACFLEPRIMSILPIEDFLVKFINNPPVPKKEFLFEAVFAQKLEKFIPYRNYEFYYCRREWHGYAAIIDLISRFPNTQVDVARRILDRILEPWKSQQPPIPIISKWKNVFQLQAMLLLLESCVDVSNMDTYLDAFMHALVSEQWPRYRFLLEWIITRIYYRGPDKVERILKDLAKLDENSPVHVASLMKLALLTAQFINSEDFTLRLVIQLIPFSASSKIQIRHEAQWTFPTVFGLAKERGWSSITQNPGFQALDKYIRNLEKFTTLPLTIRTFPLDAVKDFNLKTIFQGRYMSIETPELERVGQEDFQILYAEDQTRLLGVDIPESRVPLGAPLPQSMHSNPPQPSPPENMPTPTDPEPNTTFYQTKANFDIAALLPTQGPPSAQRVRPASVILIASLIDNPTNLGGLSRISESFGLEALYIDDVRKTTHKDFKATSVTSEKHFPIHELKELDIPAFLTELKRKGYEVVGIEQTDRSGMLGEGEKEEGEVEGKTGKVVGTLPRKCVLVLGSERGGITKEVLAAVDRCVEIRTVGVTRSLNVQTAGGIAVYEWWREWGGKV</sequence>
<keyword evidence="1" id="KW-0489">Methyltransferase</keyword>
<dbReference type="SUPFAM" id="SSF75217">
    <property type="entry name" value="alpha/beta knot"/>
    <property type="match status" value="1"/>
</dbReference>
<dbReference type="Pfam" id="PF00588">
    <property type="entry name" value="SpoU_methylase"/>
    <property type="match status" value="1"/>
</dbReference>
<dbReference type="Gene3D" id="3.40.1280.10">
    <property type="match status" value="1"/>
</dbReference>
<gene>
    <name evidence="5" type="ORF">DM02DRAFT_586503</name>
</gene>
<accession>A0A2V1E145</accession>
<proteinExistence type="predicted"/>
<dbReference type="PANTHER" id="PTHR12029">
    <property type="entry name" value="RNA METHYLTRANSFERASE"/>
    <property type="match status" value="1"/>
</dbReference>
<feature type="compositionally biased region" description="Pro residues" evidence="3">
    <location>
        <begin position="1020"/>
        <end position="1035"/>
    </location>
</feature>
<evidence type="ECO:0000259" key="4">
    <source>
        <dbReference type="Pfam" id="PF00588"/>
    </source>
</evidence>
<reference evidence="5 6" key="1">
    <citation type="journal article" date="2018" name="Sci. Rep.">
        <title>Comparative genomics provides insights into the lifestyle and reveals functional heterogeneity of dark septate endophytic fungi.</title>
        <authorList>
            <person name="Knapp D.G."/>
            <person name="Nemeth J.B."/>
            <person name="Barry K."/>
            <person name="Hainaut M."/>
            <person name="Henrissat B."/>
            <person name="Johnson J."/>
            <person name="Kuo A."/>
            <person name="Lim J.H.P."/>
            <person name="Lipzen A."/>
            <person name="Nolan M."/>
            <person name="Ohm R.A."/>
            <person name="Tamas L."/>
            <person name="Grigoriev I.V."/>
            <person name="Spatafora J.W."/>
            <person name="Nagy L.G."/>
            <person name="Kovacs G.M."/>
        </authorList>
    </citation>
    <scope>NUCLEOTIDE SEQUENCE [LARGE SCALE GENOMIC DNA]</scope>
    <source>
        <strain evidence="5 6">DSE2036</strain>
    </source>
</reference>
<organism evidence="5 6">
    <name type="scientific">Periconia macrospinosa</name>
    <dbReference type="NCBI Taxonomy" id="97972"/>
    <lineage>
        <taxon>Eukaryota</taxon>
        <taxon>Fungi</taxon>
        <taxon>Dikarya</taxon>
        <taxon>Ascomycota</taxon>
        <taxon>Pezizomycotina</taxon>
        <taxon>Dothideomycetes</taxon>
        <taxon>Pleosporomycetidae</taxon>
        <taxon>Pleosporales</taxon>
        <taxon>Massarineae</taxon>
        <taxon>Periconiaceae</taxon>
        <taxon>Periconia</taxon>
    </lineage>
</organism>
<evidence type="ECO:0000313" key="6">
    <source>
        <dbReference type="Proteomes" id="UP000244855"/>
    </source>
</evidence>
<evidence type="ECO:0000256" key="3">
    <source>
        <dbReference type="SAM" id="MobiDB-lite"/>
    </source>
</evidence>
<dbReference type="OrthoDB" id="241340at2759"/>
<dbReference type="GO" id="GO:0030488">
    <property type="term" value="P:tRNA methylation"/>
    <property type="evidence" value="ECO:0007669"/>
    <property type="project" value="InterPro"/>
</dbReference>